<reference evidence="2" key="2">
    <citation type="submission" date="2015-01" db="EMBL/GenBank/DDBJ databases">
        <title>Evolutionary Origins and Diversification of the Mycorrhizal Mutualists.</title>
        <authorList>
            <consortium name="DOE Joint Genome Institute"/>
            <consortium name="Mycorrhizal Genomics Consortium"/>
            <person name="Kohler A."/>
            <person name="Kuo A."/>
            <person name="Nagy L.G."/>
            <person name="Floudas D."/>
            <person name="Copeland A."/>
            <person name="Barry K.W."/>
            <person name="Cichocki N."/>
            <person name="Veneault-Fourrey C."/>
            <person name="LaButti K."/>
            <person name="Lindquist E.A."/>
            <person name="Lipzen A."/>
            <person name="Lundell T."/>
            <person name="Morin E."/>
            <person name="Murat C."/>
            <person name="Riley R."/>
            <person name="Ohm R."/>
            <person name="Sun H."/>
            <person name="Tunlid A."/>
            <person name="Henrissat B."/>
            <person name="Grigoriev I.V."/>
            <person name="Hibbett D.S."/>
            <person name="Martin F."/>
        </authorList>
    </citation>
    <scope>NUCLEOTIDE SEQUENCE [LARGE SCALE GENOMIC DNA]</scope>
    <source>
        <strain evidence="2">F 1598</strain>
    </source>
</reference>
<proteinExistence type="predicted"/>
<evidence type="ECO:0000313" key="1">
    <source>
        <dbReference type="EMBL" id="KIM79040.1"/>
    </source>
</evidence>
<name>A0A0C3F2K7_PILCF</name>
<dbReference type="HOGENOM" id="CLU_1082071_0_0_1"/>
<protein>
    <submittedName>
        <fullName evidence="1">Uncharacterized protein</fullName>
    </submittedName>
</protein>
<dbReference type="Proteomes" id="UP000054166">
    <property type="component" value="Unassembled WGS sequence"/>
</dbReference>
<dbReference type="InParanoid" id="A0A0C3F2K7"/>
<sequence length="281" mass="31972">MLRHHGDDILNSIHAHQPDLVKQWTLKVLGEILAQEGQKLANYMRPAIDAQVSEILQSFSLERIMSDADTLTPMLCELLHHVTTPQDLDPEGMRKDRSLVLVTVICMLVQTQNEKLSKFQTIMCIYLLLCGASRTQFDVLNHMGFTLSYTAAVWKIKVLGQKCLLEIVGPTGTCAFMILCHNLNIAFRVGEQRKASEDHFVNCTTAMLIPLFDVDFGGLPLDIKHTHDNRKPVLDFDASDMLPSLKQMQELKEAQLWHIKDILFDTFSELRKCFKDQINPP</sequence>
<keyword evidence="2" id="KW-1185">Reference proteome</keyword>
<reference evidence="1 2" key="1">
    <citation type="submission" date="2014-04" db="EMBL/GenBank/DDBJ databases">
        <authorList>
            <consortium name="DOE Joint Genome Institute"/>
            <person name="Kuo A."/>
            <person name="Tarkka M."/>
            <person name="Buscot F."/>
            <person name="Kohler A."/>
            <person name="Nagy L.G."/>
            <person name="Floudas D."/>
            <person name="Copeland A."/>
            <person name="Barry K.W."/>
            <person name="Cichocki N."/>
            <person name="Veneault-Fourrey C."/>
            <person name="LaButti K."/>
            <person name="Lindquist E.A."/>
            <person name="Lipzen A."/>
            <person name="Lundell T."/>
            <person name="Morin E."/>
            <person name="Murat C."/>
            <person name="Sun H."/>
            <person name="Tunlid A."/>
            <person name="Henrissat B."/>
            <person name="Grigoriev I.V."/>
            <person name="Hibbett D.S."/>
            <person name="Martin F."/>
            <person name="Nordberg H.P."/>
            <person name="Cantor M.N."/>
            <person name="Hua S.X."/>
        </authorList>
    </citation>
    <scope>NUCLEOTIDE SEQUENCE [LARGE SCALE GENOMIC DNA]</scope>
    <source>
        <strain evidence="1 2">F 1598</strain>
    </source>
</reference>
<accession>A0A0C3F2K7</accession>
<dbReference type="AlphaFoldDB" id="A0A0C3F2K7"/>
<dbReference type="EMBL" id="KN833012">
    <property type="protein sequence ID" value="KIM79040.1"/>
    <property type="molecule type" value="Genomic_DNA"/>
</dbReference>
<evidence type="ECO:0000313" key="2">
    <source>
        <dbReference type="Proteomes" id="UP000054166"/>
    </source>
</evidence>
<dbReference type="OrthoDB" id="5424058at2759"/>
<dbReference type="STRING" id="765440.A0A0C3F2K7"/>
<organism evidence="1 2">
    <name type="scientific">Piloderma croceum (strain F 1598)</name>
    <dbReference type="NCBI Taxonomy" id="765440"/>
    <lineage>
        <taxon>Eukaryota</taxon>
        <taxon>Fungi</taxon>
        <taxon>Dikarya</taxon>
        <taxon>Basidiomycota</taxon>
        <taxon>Agaricomycotina</taxon>
        <taxon>Agaricomycetes</taxon>
        <taxon>Agaricomycetidae</taxon>
        <taxon>Atheliales</taxon>
        <taxon>Atheliaceae</taxon>
        <taxon>Piloderma</taxon>
    </lineage>
</organism>
<gene>
    <name evidence="1" type="ORF">PILCRDRAFT_10702</name>
</gene>